<gene>
    <name evidence="2" type="ORF">C2S53_000909</name>
</gene>
<evidence type="ECO:0000313" key="2">
    <source>
        <dbReference type="EMBL" id="KAH6834824.1"/>
    </source>
</evidence>
<dbReference type="Proteomes" id="UP001190926">
    <property type="component" value="Unassembled WGS sequence"/>
</dbReference>
<proteinExistence type="predicted"/>
<dbReference type="AlphaFoldDB" id="A0AAD4JJ65"/>
<protein>
    <submittedName>
        <fullName evidence="2">Uncharacterized protein</fullName>
    </submittedName>
</protein>
<reference evidence="2 3" key="1">
    <citation type="journal article" date="2021" name="Nat. Commun.">
        <title>Incipient diploidization of the medicinal plant Perilla within 10,000 years.</title>
        <authorList>
            <person name="Zhang Y."/>
            <person name="Shen Q."/>
            <person name="Leng L."/>
            <person name="Zhang D."/>
            <person name="Chen S."/>
            <person name="Shi Y."/>
            <person name="Ning Z."/>
            <person name="Chen S."/>
        </authorList>
    </citation>
    <scope>NUCLEOTIDE SEQUENCE [LARGE SCALE GENOMIC DNA]</scope>
    <source>
        <strain evidence="3">cv. PC099</strain>
    </source>
</reference>
<evidence type="ECO:0000256" key="1">
    <source>
        <dbReference type="SAM" id="MobiDB-lite"/>
    </source>
</evidence>
<feature type="compositionally biased region" description="Polar residues" evidence="1">
    <location>
        <begin position="1"/>
        <end position="13"/>
    </location>
</feature>
<evidence type="ECO:0000313" key="3">
    <source>
        <dbReference type="Proteomes" id="UP001190926"/>
    </source>
</evidence>
<accession>A0AAD4JJ65</accession>
<dbReference type="Gene3D" id="1.10.20.10">
    <property type="entry name" value="Histone, subunit A"/>
    <property type="match status" value="1"/>
</dbReference>
<dbReference type="GO" id="GO:0046982">
    <property type="term" value="F:protein heterodimerization activity"/>
    <property type="evidence" value="ECO:0007669"/>
    <property type="project" value="InterPro"/>
</dbReference>
<organism evidence="2 3">
    <name type="scientific">Perilla frutescens var. hirtella</name>
    <name type="common">Perilla citriodora</name>
    <name type="synonym">Perilla setoyensis</name>
    <dbReference type="NCBI Taxonomy" id="608512"/>
    <lineage>
        <taxon>Eukaryota</taxon>
        <taxon>Viridiplantae</taxon>
        <taxon>Streptophyta</taxon>
        <taxon>Embryophyta</taxon>
        <taxon>Tracheophyta</taxon>
        <taxon>Spermatophyta</taxon>
        <taxon>Magnoliopsida</taxon>
        <taxon>eudicotyledons</taxon>
        <taxon>Gunneridae</taxon>
        <taxon>Pentapetalae</taxon>
        <taxon>asterids</taxon>
        <taxon>lamiids</taxon>
        <taxon>Lamiales</taxon>
        <taxon>Lamiaceae</taxon>
        <taxon>Nepetoideae</taxon>
        <taxon>Elsholtzieae</taxon>
        <taxon>Perilla</taxon>
    </lineage>
</organism>
<sequence length="102" mass="11745">MNFTQSTHTSSESEPPLHNFMPMSSSSVHVDHDQNKAERHASFMNQLTQNMQIFWRERLLEISEAPIDVRTSNTLPLVRIRKVMKSDGKVAVNFVVTQSIYL</sequence>
<comment type="caution">
    <text evidence="2">The sequence shown here is derived from an EMBL/GenBank/DDBJ whole genome shotgun (WGS) entry which is preliminary data.</text>
</comment>
<feature type="region of interest" description="Disordered" evidence="1">
    <location>
        <begin position="1"/>
        <end position="35"/>
    </location>
</feature>
<dbReference type="InterPro" id="IPR009072">
    <property type="entry name" value="Histone-fold"/>
</dbReference>
<dbReference type="EMBL" id="SDAM02000043">
    <property type="protein sequence ID" value="KAH6834824.1"/>
    <property type="molecule type" value="Genomic_DNA"/>
</dbReference>
<keyword evidence="3" id="KW-1185">Reference proteome</keyword>
<name>A0AAD4JJ65_PERFH</name>